<dbReference type="AlphaFoldDB" id="A0A929BAE5"/>
<dbReference type="EMBL" id="JADEYC010000037">
    <property type="protein sequence ID" value="MBE9376234.1"/>
    <property type="molecule type" value="Genomic_DNA"/>
</dbReference>
<reference evidence="1" key="1">
    <citation type="submission" date="2020-10" db="EMBL/GenBank/DDBJ databases">
        <title>Diversity and distribution of actinomycetes associated with coral in the coast of Hainan.</title>
        <authorList>
            <person name="Li F."/>
        </authorList>
    </citation>
    <scope>NUCLEOTIDE SEQUENCE</scope>
    <source>
        <strain evidence="1">HNM0983</strain>
    </source>
</reference>
<keyword evidence="2" id="KW-1185">Reference proteome</keyword>
<proteinExistence type="predicted"/>
<dbReference type="RefSeq" id="WP_193929714.1">
    <property type="nucleotide sequence ID" value="NZ_JADEYC010000037.1"/>
</dbReference>
<comment type="caution">
    <text evidence="1">The sequence shown here is derived from an EMBL/GenBank/DDBJ whole genome shotgun (WGS) entry which is preliminary data.</text>
</comment>
<dbReference type="InterPro" id="IPR045592">
    <property type="entry name" value="DUF6461"/>
</dbReference>
<evidence type="ECO:0000313" key="1">
    <source>
        <dbReference type="EMBL" id="MBE9376234.1"/>
    </source>
</evidence>
<protein>
    <submittedName>
        <fullName evidence="1">Uncharacterized protein</fullName>
    </submittedName>
</protein>
<name>A0A929BAE5_9PSEU</name>
<organism evidence="1 2">
    <name type="scientific">Saccharopolyspora montiporae</name>
    <dbReference type="NCBI Taxonomy" id="2781240"/>
    <lineage>
        <taxon>Bacteria</taxon>
        <taxon>Bacillati</taxon>
        <taxon>Actinomycetota</taxon>
        <taxon>Actinomycetes</taxon>
        <taxon>Pseudonocardiales</taxon>
        <taxon>Pseudonocardiaceae</taxon>
        <taxon>Saccharopolyspora</taxon>
    </lineage>
</organism>
<dbReference type="Proteomes" id="UP000598360">
    <property type="component" value="Unassembled WGS sequence"/>
</dbReference>
<dbReference type="Pfam" id="PF20062">
    <property type="entry name" value="DUF6461"/>
    <property type="match status" value="1"/>
</dbReference>
<evidence type="ECO:0000313" key="2">
    <source>
        <dbReference type="Proteomes" id="UP000598360"/>
    </source>
</evidence>
<accession>A0A929BAE5</accession>
<gene>
    <name evidence="1" type="ORF">IQ251_17430</name>
</gene>
<sequence length="354" mass="38282">MTSYCIDDEVGRAAWVRRSTIRDAACLTLVRAQDPVQVATAFGGMAEPARNLDIEEFCEEAFAAQERYPMIALRRLGDRVLVVEDGGRQGSRPEVLRRAAHQDAVSVYWAEDGATRFSHAVGGSVRTSFEGALPEYREGEQPEEVERFFDDLVWCRDDPVPAMLALAGRITGVPSEPGWLDGQFCTYPVAEWPDDLAAVPDPLDNVPGYPSELAAVIRAAPDPVRRHAAAAVARYVLTAAGCLDHPRVRRTLSAISAGTPVHQGRLSAVVRKWSWQSLKHRPSSSVRNQVRAMRVLRHATNGDALTGLLTALSEARRVRHVDGAELNCVALSALGAGFRGLSGSDPGAASGPAQ</sequence>